<protein>
    <submittedName>
        <fullName evidence="1">RimJ/RimL family protein N-acetyltransferase</fullName>
    </submittedName>
</protein>
<dbReference type="InterPro" id="IPR016181">
    <property type="entry name" value="Acyl_CoA_acyltransferase"/>
</dbReference>
<evidence type="ECO:0000313" key="2">
    <source>
        <dbReference type="Proteomes" id="UP001549320"/>
    </source>
</evidence>
<name>A0ABV2QHP2_9BURK</name>
<dbReference type="EMBL" id="JBEPSH010000013">
    <property type="protein sequence ID" value="MET4580047.1"/>
    <property type="molecule type" value="Genomic_DNA"/>
</dbReference>
<comment type="caution">
    <text evidence="1">The sequence shown here is derived from an EMBL/GenBank/DDBJ whole genome shotgun (WGS) entry which is preliminary data.</text>
</comment>
<gene>
    <name evidence="1" type="ORF">ABIE13_005185</name>
</gene>
<dbReference type="Proteomes" id="UP001549320">
    <property type="component" value="Unassembled WGS sequence"/>
</dbReference>
<dbReference type="RefSeq" id="WP_354448669.1">
    <property type="nucleotide sequence ID" value="NZ_JBEPSH010000013.1"/>
</dbReference>
<dbReference type="Gene3D" id="3.40.630.30">
    <property type="match status" value="1"/>
</dbReference>
<reference evidence="1 2" key="1">
    <citation type="submission" date="2024-06" db="EMBL/GenBank/DDBJ databases">
        <title>Sorghum-associated microbial communities from plants grown in Nebraska, USA.</title>
        <authorList>
            <person name="Schachtman D."/>
        </authorList>
    </citation>
    <scope>NUCLEOTIDE SEQUENCE [LARGE SCALE GENOMIC DNA]</scope>
    <source>
        <strain evidence="1 2">2709</strain>
    </source>
</reference>
<proteinExistence type="predicted"/>
<sequence length="406" mass="45420">MTDSVASTGPEGQALPQLVRLQAHDAPEDWSWIGPDARASLNTAVPLAETDQVPALLTRPGIQIWGVYVAGRLQGAYLCSAHAQHQVTRVAFASHPQASGLWLLEHTFGQLTEILLSAGAQKISVHLFAAMIRRLWPLLRLNKRFFLEGRLRQEWQPALQRNEDVFIISALAQEGMRPEPGTLWLNTHARTSGHRFFSNWTTSQASDPLPETNVRGPTLVDTPEYQLRTLAAKDVNETLVRLLNSPQLVGSMNLPRFTFNLPSARALLASFDRNFNQFIGIFKRTDGELIGFYTVLVNERARQAHLALGIHSSEAAASRVMVDTITPLTDSYFERFAIQKIVGNVLVSNRRMLLSLPHNYTFLFEAVLRQECVSDQGRLDVVVFSTFRDLALRPRLGRLTPVPVET</sequence>
<keyword evidence="2" id="KW-1185">Reference proteome</keyword>
<accession>A0ABV2QHP2</accession>
<organism evidence="1 2">
    <name type="scientific">Ottowia thiooxydans</name>
    <dbReference type="NCBI Taxonomy" id="219182"/>
    <lineage>
        <taxon>Bacteria</taxon>
        <taxon>Pseudomonadati</taxon>
        <taxon>Pseudomonadota</taxon>
        <taxon>Betaproteobacteria</taxon>
        <taxon>Burkholderiales</taxon>
        <taxon>Comamonadaceae</taxon>
        <taxon>Ottowia</taxon>
    </lineage>
</organism>
<dbReference type="SUPFAM" id="SSF55729">
    <property type="entry name" value="Acyl-CoA N-acyltransferases (Nat)"/>
    <property type="match status" value="1"/>
</dbReference>
<evidence type="ECO:0000313" key="1">
    <source>
        <dbReference type="EMBL" id="MET4580047.1"/>
    </source>
</evidence>